<keyword evidence="10 12" id="KW-0472">Membrane</keyword>
<keyword evidence="3" id="KW-0808">Transferase</keyword>
<evidence type="ECO:0000313" key="14">
    <source>
        <dbReference type="EMBL" id="MZP30032.1"/>
    </source>
</evidence>
<protein>
    <submittedName>
        <fullName evidence="14">Sensor histidine kinase</fullName>
    </submittedName>
</protein>
<dbReference type="EMBL" id="WXEY01000009">
    <property type="protein sequence ID" value="MZP30032.1"/>
    <property type="molecule type" value="Genomic_DNA"/>
</dbReference>
<dbReference type="GO" id="GO:0005886">
    <property type="term" value="C:plasma membrane"/>
    <property type="evidence" value="ECO:0007669"/>
    <property type="project" value="UniProtKB-SubCell"/>
</dbReference>
<feature type="transmembrane region" description="Helical" evidence="12">
    <location>
        <begin position="163"/>
        <end position="182"/>
    </location>
</feature>
<evidence type="ECO:0000256" key="11">
    <source>
        <dbReference type="SAM" id="MobiDB-lite"/>
    </source>
</evidence>
<keyword evidence="2" id="KW-1003">Cell membrane</keyword>
<dbReference type="InterPro" id="IPR005467">
    <property type="entry name" value="His_kinase_dom"/>
</dbReference>
<evidence type="ECO:0000256" key="12">
    <source>
        <dbReference type="SAM" id="Phobius"/>
    </source>
</evidence>
<feature type="transmembrane region" description="Helical" evidence="12">
    <location>
        <begin position="131"/>
        <end position="151"/>
    </location>
</feature>
<feature type="transmembrane region" description="Helical" evidence="12">
    <location>
        <begin position="6"/>
        <end position="24"/>
    </location>
</feature>
<evidence type="ECO:0000256" key="8">
    <source>
        <dbReference type="ARBA" id="ARBA00022989"/>
    </source>
</evidence>
<accession>A0A845L0K7</accession>
<evidence type="ECO:0000256" key="9">
    <source>
        <dbReference type="ARBA" id="ARBA00023012"/>
    </source>
</evidence>
<organism evidence="14 15">
    <name type="scientific">Heliomicrobium undosum</name>
    <dbReference type="NCBI Taxonomy" id="121734"/>
    <lineage>
        <taxon>Bacteria</taxon>
        <taxon>Bacillati</taxon>
        <taxon>Bacillota</taxon>
        <taxon>Clostridia</taxon>
        <taxon>Eubacteriales</taxon>
        <taxon>Heliobacteriaceae</taxon>
        <taxon>Heliomicrobium</taxon>
    </lineage>
</organism>
<dbReference type="GO" id="GO:0000155">
    <property type="term" value="F:phosphorelay sensor kinase activity"/>
    <property type="evidence" value="ECO:0007669"/>
    <property type="project" value="InterPro"/>
</dbReference>
<name>A0A845L0K7_9FIRM</name>
<dbReference type="PANTHER" id="PTHR34220">
    <property type="entry name" value="SENSOR HISTIDINE KINASE YPDA"/>
    <property type="match status" value="1"/>
</dbReference>
<evidence type="ECO:0000256" key="4">
    <source>
        <dbReference type="ARBA" id="ARBA00022692"/>
    </source>
</evidence>
<feature type="transmembrane region" description="Helical" evidence="12">
    <location>
        <begin position="39"/>
        <end position="61"/>
    </location>
</feature>
<evidence type="ECO:0000256" key="1">
    <source>
        <dbReference type="ARBA" id="ARBA00004651"/>
    </source>
</evidence>
<dbReference type="InterPro" id="IPR050640">
    <property type="entry name" value="Bact_2-comp_sensor_kinase"/>
</dbReference>
<feature type="transmembrane region" description="Helical" evidence="12">
    <location>
        <begin position="102"/>
        <end position="125"/>
    </location>
</feature>
<evidence type="ECO:0000256" key="7">
    <source>
        <dbReference type="ARBA" id="ARBA00022840"/>
    </source>
</evidence>
<proteinExistence type="predicted"/>
<dbReference type="GO" id="GO:0005524">
    <property type="term" value="F:ATP binding"/>
    <property type="evidence" value="ECO:0007669"/>
    <property type="project" value="UniProtKB-KW"/>
</dbReference>
<dbReference type="GO" id="GO:0071555">
    <property type="term" value="P:cell wall organization"/>
    <property type="evidence" value="ECO:0007669"/>
    <property type="project" value="InterPro"/>
</dbReference>
<dbReference type="PROSITE" id="PS50109">
    <property type="entry name" value="HIS_KIN"/>
    <property type="match status" value="1"/>
</dbReference>
<dbReference type="AlphaFoldDB" id="A0A845L0K7"/>
<comment type="caution">
    <text evidence="14">The sequence shown here is derived from an EMBL/GenBank/DDBJ whole genome shotgun (WGS) entry which is preliminary data.</text>
</comment>
<evidence type="ECO:0000259" key="13">
    <source>
        <dbReference type="PROSITE" id="PS50109"/>
    </source>
</evidence>
<dbReference type="Gene3D" id="3.30.565.10">
    <property type="entry name" value="Histidine kinase-like ATPase, C-terminal domain"/>
    <property type="match status" value="1"/>
</dbReference>
<dbReference type="SMART" id="SM00387">
    <property type="entry name" value="HATPase_c"/>
    <property type="match status" value="1"/>
</dbReference>
<feature type="transmembrane region" description="Helical" evidence="12">
    <location>
        <begin position="194"/>
        <end position="212"/>
    </location>
</feature>
<feature type="region of interest" description="Disordered" evidence="11">
    <location>
        <begin position="585"/>
        <end position="607"/>
    </location>
</feature>
<reference evidence="14 15" key="1">
    <citation type="submission" date="2020-01" db="EMBL/GenBank/DDBJ databases">
        <title>Whole-genome sequence of Heliobacterium undosum DSM 13378.</title>
        <authorList>
            <person name="Kyndt J.A."/>
            <person name="Meyer T.E."/>
        </authorList>
    </citation>
    <scope>NUCLEOTIDE SEQUENCE [LARGE SCALE GENOMIC DNA]</scope>
    <source>
        <strain evidence="14 15">DSM 13378</strain>
    </source>
</reference>
<keyword evidence="9" id="KW-0902">Two-component regulatory system</keyword>
<evidence type="ECO:0000256" key="2">
    <source>
        <dbReference type="ARBA" id="ARBA00022475"/>
    </source>
</evidence>
<dbReference type="Pfam" id="PF07694">
    <property type="entry name" value="5TM-5TMR_LYT"/>
    <property type="match status" value="1"/>
</dbReference>
<keyword evidence="6 14" id="KW-0418">Kinase</keyword>
<keyword evidence="8 12" id="KW-1133">Transmembrane helix</keyword>
<evidence type="ECO:0000256" key="5">
    <source>
        <dbReference type="ARBA" id="ARBA00022741"/>
    </source>
</evidence>
<keyword evidence="15" id="KW-1185">Reference proteome</keyword>
<evidence type="ECO:0000256" key="3">
    <source>
        <dbReference type="ARBA" id="ARBA00022679"/>
    </source>
</evidence>
<dbReference type="Pfam" id="PF02518">
    <property type="entry name" value="HATPase_c"/>
    <property type="match status" value="1"/>
</dbReference>
<keyword evidence="7" id="KW-0067">ATP-binding</keyword>
<evidence type="ECO:0000256" key="6">
    <source>
        <dbReference type="ARBA" id="ARBA00022777"/>
    </source>
</evidence>
<keyword evidence="5" id="KW-0547">Nucleotide-binding</keyword>
<dbReference type="Pfam" id="PF06580">
    <property type="entry name" value="His_kinase"/>
    <property type="match status" value="1"/>
</dbReference>
<dbReference type="InterPro" id="IPR036890">
    <property type="entry name" value="HATPase_C_sf"/>
</dbReference>
<dbReference type="Proteomes" id="UP000463470">
    <property type="component" value="Unassembled WGS sequence"/>
</dbReference>
<comment type="subcellular location">
    <subcellularLocation>
        <location evidence="1">Cell membrane</location>
        <topology evidence="1">Multi-pass membrane protein</topology>
    </subcellularLocation>
</comment>
<evidence type="ECO:0000313" key="15">
    <source>
        <dbReference type="Proteomes" id="UP000463470"/>
    </source>
</evidence>
<dbReference type="InterPro" id="IPR010559">
    <property type="entry name" value="Sig_transdc_His_kin_internal"/>
</dbReference>
<feature type="compositionally biased region" description="Basic and acidic residues" evidence="11">
    <location>
        <begin position="587"/>
        <end position="607"/>
    </location>
</feature>
<dbReference type="OrthoDB" id="9809348at2"/>
<sequence length="607" mass="66289">MTFFLLQRAALLLVVLFLCLRLRFFRSLIQRRLVGERKVYMVIWFSLLALLGTQAGAVITNVPAQASAVSSDLALGLTNVPLISLFPLWADQAAVTMAGMSVIGAGLVGGLPVGLAVGAIAGLHLLVLGGLLAKVNAVTMVLTGWLTGWLAHRSGESLLSGRPAFAVSLLFSLLAGVVVVMGQQMGEAPVPLPAQIMLPSALVNALAAAVFMEMLRTASREVEEVALETEKALKLTEFTLSQLQQGLNAETGRNIAEAFITELKTLAVTITDNKYVLVHVGIGEEEYPHGRLVHTQGALKALETGKLQVVYRHEPYKHAYLDKILRAAVVIPFSCAGQVIGLLKLYFYRSQDIRPYEIGLAQGLGKLISYQLSLLETEKKSLLLKDAELRMLQAQINPHFLFNSLNAIVSLIRTNPSLARKMMLQLAEFMRMNLKMMDRPLVSLEEELRHIKAYIDIVQLRFADRMTIRIDAEPGLNHFRIPPSTLQPLVENSIQHGLKDCSEGGCIALTIVRHDDGVQIRVTDNGAGIPESLLSRLARQQVPSQKGNGIGVHNVSQRLASLLGVNSQLVFANLPEGGCEVRFFLPEPKEGSDNDESDDRRGRVALS</sequence>
<dbReference type="InterPro" id="IPR011620">
    <property type="entry name" value="Sig_transdc_His_kinase_LytS_TM"/>
</dbReference>
<dbReference type="SUPFAM" id="SSF55874">
    <property type="entry name" value="ATPase domain of HSP90 chaperone/DNA topoisomerase II/histidine kinase"/>
    <property type="match status" value="1"/>
</dbReference>
<gene>
    <name evidence="14" type="ORF">GTO91_09975</name>
</gene>
<dbReference type="InterPro" id="IPR003594">
    <property type="entry name" value="HATPase_dom"/>
</dbReference>
<keyword evidence="4 12" id="KW-0812">Transmembrane</keyword>
<feature type="domain" description="Histidine kinase" evidence="13">
    <location>
        <begin position="420"/>
        <end position="589"/>
    </location>
</feature>
<dbReference type="PANTHER" id="PTHR34220:SF7">
    <property type="entry name" value="SENSOR HISTIDINE KINASE YPDA"/>
    <property type="match status" value="1"/>
</dbReference>
<evidence type="ECO:0000256" key="10">
    <source>
        <dbReference type="ARBA" id="ARBA00023136"/>
    </source>
</evidence>